<evidence type="ECO:0000313" key="3">
    <source>
        <dbReference type="Proteomes" id="UP000093695"/>
    </source>
</evidence>
<evidence type="ECO:0000313" key="2">
    <source>
        <dbReference type="EMBL" id="ANN14722.1"/>
    </source>
</evidence>
<dbReference type="KEGG" id="aori:SD37_03000"/>
<dbReference type="RefSeq" id="WP_044853734.1">
    <property type="nucleotide sequence ID" value="NZ_CP016174.1"/>
</dbReference>
<dbReference type="eggNOG" id="ENOG5032B92">
    <property type="taxonomic scope" value="Bacteria"/>
</dbReference>
<reference evidence="2 3" key="1">
    <citation type="journal article" date="2015" name="Genome Announc.">
        <title>Draft Genome Sequence of Norvancomycin-Producing Strain Amycolatopsis orientalis CPCC200066.</title>
        <authorList>
            <person name="Lei X."/>
            <person name="Yuan F."/>
            <person name="Shi Y."/>
            <person name="Li X."/>
            <person name="Wang L."/>
            <person name="Hong B."/>
        </authorList>
    </citation>
    <scope>NUCLEOTIDE SEQUENCE [LARGE SCALE GENOMIC DNA]</scope>
    <source>
        <strain evidence="2 3">B-37</strain>
    </source>
</reference>
<dbReference type="EMBL" id="CP016174">
    <property type="protein sequence ID" value="ANN14722.1"/>
    <property type="molecule type" value="Genomic_DNA"/>
</dbReference>
<name>A0A193BRA5_AMYOR</name>
<sequence length="199" mass="20958">MPEHAALIAPAAAKFTAVLRGMGEADLTARTPCTEYDVRALLNHLLYWGPWLEAAGRKAPPPEVSSGEAEADLVGADRLSAIGAIGAIEEQTARLVDVFGAPEAWQGQTTFGGQPMPASMAGYMVLDEFVFHGWDLARATGAEFTVAPEVADAVYAIALEIGDQARAMKVYGEEVPVAEGATTFERALGATGRNPGWTP</sequence>
<dbReference type="Pfam" id="PF11716">
    <property type="entry name" value="MDMPI_N"/>
    <property type="match status" value="1"/>
</dbReference>
<dbReference type="InterPro" id="IPR034660">
    <property type="entry name" value="DinB/YfiT-like"/>
</dbReference>
<feature type="domain" description="Mycothiol-dependent maleylpyruvate isomerase metal-binding" evidence="1">
    <location>
        <begin position="10"/>
        <end position="137"/>
    </location>
</feature>
<dbReference type="GO" id="GO:0046872">
    <property type="term" value="F:metal ion binding"/>
    <property type="evidence" value="ECO:0007669"/>
    <property type="project" value="InterPro"/>
</dbReference>
<dbReference type="AlphaFoldDB" id="A0A193BRA5"/>
<dbReference type="STRING" id="31958.SD37_03000"/>
<organism evidence="2 3">
    <name type="scientific">Amycolatopsis orientalis</name>
    <name type="common">Nocardia orientalis</name>
    <dbReference type="NCBI Taxonomy" id="31958"/>
    <lineage>
        <taxon>Bacteria</taxon>
        <taxon>Bacillati</taxon>
        <taxon>Actinomycetota</taxon>
        <taxon>Actinomycetes</taxon>
        <taxon>Pseudonocardiales</taxon>
        <taxon>Pseudonocardiaceae</taxon>
        <taxon>Amycolatopsis</taxon>
    </lineage>
</organism>
<dbReference type="Gene3D" id="1.20.120.450">
    <property type="entry name" value="dinb family like domain"/>
    <property type="match status" value="1"/>
</dbReference>
<dbReference type="InterPro" id="IPR017517">
    <property type="entry name" value="Maleyloyr_isom"/>
</dbReference>
<dbReference type="InterPro" id="IPR024344">
    <property type="entry name" value="MDMPI_metal-binding"/>
</dbReference>
<dbReference type="SUPFAM" id="SSF109854">
    <property type="entry name" value="DinB/YfiT-like putative metalloenzymes"/>
    <property type="match status" value="1"/>
</dbReference>
<accession>A0A193BRA5</accession>
<protein>
    <submittedName>
        <fullName evidence="2">TIGR03086 family protein</fullName>
    </submittedName>
</protein>
<dbReference type="NCBIfam" id="TIGR03083">
    <property type="entry name" value="maleylpyruvate isomerase family mycothiol-dependent enzyme"/>
    <property type="match status" value="1"/>
</dbReference>
<keyword evidence="3" id="KW-1185">Reference proteome</keyword>
<evidence type="ECO:0000259" key="1">
    <source>
        <dbReference type="Pfam" id="PF11716"/>
    </source>
</evidence>
<dbReference type="InterPro" id="IPR017520">
    <property type="entry name" value="CHP03086"/>
</dbReference>
<dbReference type="NCBIfam" id="TIGR03086">
    <property type="entry name" value="TIGR03086 family metal-binding protein"/>
    <property type="match status" value="1"/>
</dbReference>
<proteinExistence type="predicted"/>
<gene>
    <name evidence="2" type="ORF">SD37_03000</name>
</gene>
<dbReference type="Proteomes" id="UP000093695">
    <property type="component" value="Chromosome"/>
</dbReference>